<proteinExistence type="predicted"/>
<organism evidence="2 3">
    <name type="scientific">Methylobacterium oryzihabitans</name>
    <dbReference type="NCBI Taxonomy" id="2499852"/>
    <lineage>
        <taxon>Bacteria</taxon>
        <taxon>Pseudomonadati</taxon>
        <taxon>Pseudomonadota</taxon>
        <taxon>Alphaproteobacteria</taxon>
        <taxon>Hyphomicrobiales</taxon>
        <taxon>Methylobacteriaceae</taxon>
        <taxon>Methylobacterium</taxon>
    </lineage>
</organism>
<evidence type="ECO:0000313" key="2">
    <source>
        <dbReference type="EMBL" id="RVU21113.1"/>
    </source>
</evidence>
<dbReference type="EMBL" id="SACP01000002">
    <property type="protein sequence ID" value="RVU21113.1"/>
    <property type="molecule type" value="Genomic_DNA"/>
</dbReference>
<dbReference type="Proteomes" id="UP000286997">
    <property type="component" value="Unassembled WGS sequence"/>
</dbReference>
<protein>
    <submittedName>
        <fullName evidence="2">Uncharacterized protein</fullName>
    </submittedName>
</protein>
<evidence type="ECO:0000313" key="3">
    <source>
        <dbReference type="Proteomes" id="UP000286997"/>
    </source>
</evidence>
<sequence length="112" mass="11634">MTGRRAIAGAVAAALIAGPAAADRPQAQRAVVTCAALANLRILMTESGGEAAKIKARLGDPNADHLGCSRTPLDRIEGTADRVVIGGTSYDCLKLKDSLVCRWSLPRDPAPK</sequence>
<keyword evidence="1" id="KW-0732">Signal</keyword>
<evidence type="ECO:0000256" key="1">
    <source>
        <dbReference type="SAM" id="SignalP"/>
    </source>
</evidence>
<feature type="chain" id="PRO_5018523921" evidence="1">
    <location>
        <begin position="23"/>
        <end position="112"/>
    </location>
</feature>
<dbReference type="RefSeq" id="WP_127727333.1">
    <property type="nucleotide sequence ID" value="NZ_SACP01000002.1"/>
</dbReference>
<gene>
    <name evidence="2" type="ORF">EOE48_03175</name>
</gene>
<accession>A0A3S2YWQ5</accession>
<feature type="signal peptide" evidence="1">
    <location>
        <begin position="1"/>
        <end position="22"/>
    </location>
</feature>
<keyword evidence="3" id="KW-1185">Reference proteome</keyword>
<comment type="caution">
    <text evidence="2">The sequence shown here is derived from an EMBL/GenBank/DDBJ whole genome shotgun (WGS) entry which is preliminary data.</text>
</comment>
<reference evidence="2 3" key="1">
    <citation type="submission" date="2019-01" db="EMBL/GenBank/DDBJ databases">
        <authorList>
            <person name="Chen W.-M."/>
        </authorList>
    </citation>
    <scope>NUCLEOTIDE SEQUENCE [LARGE SCALE GENOMIC DNA]</scope>
    <source>
        <strain evidence="2 3">TER-1</strain>
    </source>
</reference>
<dbReference type="OrthoDB" id="8005593at2"/>
<dbReference type="AlphaFoldDB" id="A0A3S2YWQ5"/>
<name>A0A3S2YWQ5_9HYPH</name>